<dbReference type="InterPro" id="IPR043502">
    <property type="entry name" value="DNA/RNA_pol_sf"/>
</dbReference>
<dbReference type="EMBL" id="JARBHB010000002">
    <property type="protein sequence ID" value="KAJ8892821.1"/>
    <property type="molecule type" value="Genomic_DNA"/>
</dbReference>
<accession>A0ABQ9I922</accession>
<feature type="region of interest" description="Disordered" evidence="1">
    <location>
        <begin position="141"/>
        <end position="197"/>
    </location>
</feature>
<organism evidence="3 4">
    <name type="scientific">Dryococelus australis</name>
    <dbReference type="NCBI Taxonomy" id="614101"/>
    <lineage>
        <taxon>Eukaryota</taxon>
        <taxon>Metazoa</taxon>
        <taxon>Ecdysozoa</taxon>
        <taxon>Arthropoda</taxon>
        <taxon>Hexapoda</taxon>
        <taxon>Insecta</taxon>
        <taxon>Pterygota</taxon>
        <taxon>Neoptera</taxon>
        <taxon>Polyneoptera</taxon>
        <taxon>Phasmatodea</taxon>
        <taxon>Verophasmatodea</taxon>
        <taxon>Anareolatae</taxon>
        <taxon>Phasmatidae</taxon>
        <taxon>Eurycanthinae</taxon>
        <taxon>Dryococelus</taxon>
    </lineage>
</organism>
<dbReference type="CDD" id="cd09272">
    <property type="entry name" value="RNase_HI_RT_Ty1"/>
    <property type="match status" value="1"/>
</dbReference>
<reference evidence="3 4" key="1">
    <citation type="submission" date="2023-02" db="EMBL/GenBank/DDBJ databases">
        <title>LHISI_Scaffold_Assembly.</title>
        <authorList>
            <person name="Stuart O.P."/>
            <person name="Cleave R."/>
            <person name="Magrath M.J.L."/>
            <person name="Mikheyev A.S."/>
        </authorList>
    </citation>
    <scope>NUCLEOTIDE SEQUENCE [LARGE SCALE GENOMIC DNA]</scope>
    <source>
        <strain evidence="3">Daus_M_001</strain>
        <tissue evidence="3">Leg muscle</tissue>
    </source>
</reference>
<evidence type="ECO:0000313" key="4">
    <source>
        <dbReference type="Proteomes" id="UP001159363"/>
    </source>
</evidence>
<dbReference type="Proteomes" id="UP001159363">
    <property type="component" value="Chromosome 2"/>
</dbReference>
<dbReference type="PANTHER" id="PTHR11439:SF483">
    <property type="entry name" value="PEPTIDE SYNTHASE GLIP-LIKE, PUTATIVE (AFU_ORTHOLOGUE AFUA_3G12920)-RELATED"/>
    <property type="match status" value="1"/>
</dbReference>
<evidence type="ECO:0000259" key="2">
    <source>
        <dbReference type="Pfam" id="PF07727"/>
    </source>
</evidence>
<dbReference type="Pfam" id="PF07727">
    <property type="entry name" value="RVT_2"/>
    <property type="match status" value="1"/>
</dbReference>
<feature type="compositionally biased region" description="Acidic residues" evidence="1">
    <location>
        <begin position="170"/>
        <end position="180"/>
    </location>
</feature>
<dbReference type="SUPFAM" id="SSF56672">
    <property type="entry name" value="DNA/RNA polymerases"/>
    <property type="match status" value="1"/>
</dbReference>
<proteinExistence type="predicted"/>
<comment type="caution">
    <text evidence="3">The sequence shown here is derived from an EMBL/GenBank/DDBJ whole genome shotgun (WGS) entry which is preliminary data.</text>
</comment>
<feature type="compositionally biased region" description="Basic and acidic residues" evidence="1">
    <location>
        <begin position="149"/>
        <end position="161"/>
    </location>
</feature>
<sequence length="557" mass="63719">MTLIFCHNFGGTSCEHCERWRRFGALIRNLENAGAKMYDTDNICHLLLTTSDNFNSVITTIETMKQDLTMDFVKCRPLEEEMKLESQRRLGNLNRRGLQVLNLLFSDEKCPQHLEGKAKRLPFKKNEKPFQSIAELLHSDISRPVNTMTKEEENGTKEITKHGTSQQSSEESEEEFIGFEDPDKEKNKRSKPNGTVRKPSHLQEYELYLAYCLSNNVYAPVPRLPITCLLISIAVSRKWEIQQLDVRTAFLIGYVDDDIYIKTPDGVKNQPSKVLKLKRSLYGLCSAHRKCNERFHNFMGTHGMKTSSSDFCLYISENVWLFIWVDDMLITGDKTQVENLIRLLKGEFKVKDLGVWSEFLGTMIINDGDKVKISLSTFINKILFKFNMILCKGVNTPMICNFQVDTEEPVNEKFLFRQLIGLLMYVATVSRPDISYSVCYLGRFLNTPTEQLWKAGKRVISYLMKTQDLCLTFIPSPDDKFVCYSDSDWAGDKLDRKNVSGKQGTVALSTAGAEYIACATAACDLIYLRNASRSPVCNKHTSSSNRQSKCHCYGREF</sequence>
<gene>
    <name evidence="3" type="ORF">PR048_005402</name>
</gene>
<evidence type="ECO:0000256" key="1">
    <source>
        <dbReference type="SAM" id="MobiDB-lite"/>
    </source>
</evidence>
<evidence type="ECO:0000313" key="3">
    <source>
        <dbReference type="EMBL" id="KAJ8892821.1"/>
    </source>
</evidence>
<feature type="domain" description="Reverse transcriptase Ty1/copia-type" evidence="2">
    <location>
        <begin position="216"/>
        <end position="399"/>
    </location>
</feature>
<dbReference type="InterPro" id="IPR013103">
    <property type="entry name" value="RVT_2"/>
</dbReference>
<dbReference type="PANTHER" id="PTHR11439">
    <property type="entry name" value="GAG-POL-RELATED RETROTRANSPOSON"/>
    <property type="match status" value="1"/>
</dbReference>
<name>A0ABQ9I922_9NEOP</name>
<protein>
    <recommendedName>
        <fullName evidence="2">Reverse transcriptase Ty1/copia-type domain-containing protein</fullName>
    </recommendedName>
</protein>
<keyword evidence="4" id="KW-1185">Reference proteome</keyword>